<feature type="compositionally biased region" description="Low complexity" evidence="11">
    <location>
        <begin position="165"/>
        <end position="179"/>
    </location>
</feature>
<dbReference type="Gene3D" id="3.30.1520.10">
    <property type="entry name" value="Phox-like domain"/>
    <property type="match status" value="1"/>
</dbReference>
<dbReference type="InterPro" id="IPR015679">
    <property type="entry name" value="PLipase_D_fam"/>
</dbReference>
<feature type="compositionally biased region" description="Basic and acidic residues" evidence="11">
    <location>
        <begin position="10"/>
        <end position="19"/>
    </location>
</feature>
<dbReference type="Pfam" id="PF00614">
    <property type="entry name" value="PLDc"/>
    <property type="match status" value="1"/>
</dbReference>
<feature type="compositionally biased region" description="Basic and acidic residues" evidence="11">
    <location>
        <begin position="203"/>
        <end position="214"/>
    </location>
</feature>
<sequence length="2019" mass="220220">MDFQDAVFKALEEKKKQEGAGDASATSTATPKANGHPNGHANGHANGLKLDDSSQSTPSSGATAGATSAGSADEATPPTTLASSSSSKVLNGTDATGTAAHAPQLQLPINLGYMFPTSAGPNVNRSRPGSRSPSESRSPNRRGNDADYSQMLPPIAAHHLPPSSPTAGTSTTSMSALGLDTPRPKVKSQASYAWFADQQQQKPEARAKQSRREYSQSPAGRQQQGTGASDGASAGETNRQQPRSTHTSRQPSQASFVDGHGKGDRPQPNGDSQANGTSNGSADKDEDPSHGQDATGPKRPPARKEGNGGSQTVDDSTQPGSTSDLRGAFTLEDLERGARRLKGEEPDAPVGQTAGGAGKDGTFKDKSGPSAAAAILRSPRKALGPFLHRTSSSDDNGHGSGGASRRQDGGPSQPVSGTTTPARAQSFQTAENGTDWADEERDHFDTDAQPRPTGQPAASRRGSAFPFPFAAPGHHRPSESGTSTPRNDRDLGSISEDEAGHSSGGGPGAKRPASSARRGSAWSAVRNKLIDGKGGKKKKDKQGASLTGHELVSELATGALPLAIVKMGTMDRDDKGDKRIPVLMNYLKLRITDSIYPLHDRHAVFRIELEYGDAAVKWVIYRELKDFVNLHTHYRVANLRQGIDKFPAFPKTSLPYLNWLKKEGKENVKKSEFARMQREALENYLLKLIKATMFGPGANRLCKFLEISAMSIMLASRGGEQGKQGYLRITSSGASRRRPPGFHPLSWKKRHDPKWFLVRDSYIVAVESPASTEVFDVVMVDSTFELERPARALRKGLSLFHQNSSNDSVPDMDGTTGDLKPAKVQGHRGAGDPNDPSTTNAALSHDEEELRNTSAHTFYLRTSERKMRLVAKTERQQDQFIASIERMLAKTIWAGKNRFDSFAPIRLNVAAQWLIDGRDYYWSLSRAIALAKHKIFIHDWWLSPELYLRRPPALNEKWRLDRLLQRKAREGVEIFVIVYNEVSDDFTPVSSAHAKASLRALHPNIHFQRSPSHVATGTLLWSHHEKMCVIDETIGFMGGLDLCFGRWDTPGHVLIDDGPPLADSPDAKTLSPEELARGQIWPGKDYSNQRVTDFHTLTKPFEDMYDRSKVPRQPWHDIGLQIIGQPARDLCRHFIQRWNYLLRTKNHTVKMPFLVPAPDFTPEQLQELRITGTCEVQICRSVSPWSIGISHVEHSIQNAYIKCIQLSDHFVYIENQFFITSTEVEGAVVTNKIGDALVSRIVRAHSEGTPWRAIIVIPMEPGYPNPLDSSDGSSVRLIMECQFRSICRGEGSIFARLRHEGIDPNEYISFFGLRAWGTLSTGALTTESTYIHAKAMIVDDRIAIIGSANINERSQRGDRDSELACVVRDTDMIDSTMGGLPYQVGRFAHTMRIRLMREHLGVNVDELEAEEGKEELDAREASEMKHRDEEWDPDHEQRHGATEGVKGGRTSRFIRSVIGSGAEYVGATASGVAEAGMMGMEKTGGKIKSTLVPSGSDHTDKPEGLDTSQETEADRIAAGDAGAPGFASSVVPTVEEKVMAEARSGQADADKSEIRADNKRQPATVERQRGVAVQKPLQARQQEEEKDGNFGERFLARKASTKAPTSDDPEHDEEGSATTQHNTSTDDTRKLVSQDGSGDVATDAPLDAEPSDVANADQGYHALDRPDQEGSSSKAGAGSSANGGAGHRKTEKSEGNERAVNRNDISDKIKKNLRDRGPYTVPLTAPRVDPYGFADPLVDSFYKDVWLAAAARNTQIYRKVFRCMPDDLVQTWKQYREFQVSLYSSVQLRSRSLPAPTQSWSERHQKKPKAASAPSGGDSQPSESTTGAPAGSKANDPHVNNDLDRNAFTEAKGARSHADAAEKEKKVMHDDEKHEKHSFLSPHEPHDAPPPHEGIERSRHNGHVITRRARSYTADASEGQDGATLDSKKSGRGRSGTIFGGSGNNNISNMSSQPADAAAGSEQNGNDGPDHEEGFPEEERRQMEALLEEVTGQLVVFPTRYLEAESAGGNFLFSKDRIP</sequence>
<evidence type="ECO:0000259" key="13">
    <source>
        <dbReference type="PROSITE" id="PS50195"/>
    </source>
</evidence>
<feature type="compositionally biased region" description="Basic and acidic residues" evidence="11">
    <location>
        <begin position="1581"/>
        <end position="1590"/>
    </location>
</feature>
<feature type="region of interest" description="Disordered" evidence="11">
    <location>
        <begin position="1"/>
        <end position="522"/>
    </location>
</feature>
<feature type="region of interest" description="Disordered" evidence="11">
    <location>
        <begin position="1411"/>
        <end position="1448"/>
    </location>
</feature>
<feature type="compositionally biased region" description="Basic and acidic residues" evidence="11">
    <location>
        <begin position="1835"/>
        <end position="1899"/>
    </location>
</feature>
<accession>A0A2S5BBD9</accession>
<feature type="compositionally biased region" description="Polar residues" evidence="11">
    <location>
        <begin position="235"/>
        <end position="255"/>
    </location>
</feature>
<feature type="compositionally biased region" description="Polar residues" evidence="11">
    <location>
        <begin position="413"/>
        <end position="432"/>
    </location>
</feature>
<feature type="domain" description="PLD phosphodiesterase" evidence="12">
    <location>
        <begin position="1327"/>
        <end position="1354"/>
    </location>
</feature>
<feature type="compositionally biased region" description="Polar residues" evidence="11">
    <location>
        <begin position="1817"/>
        <end position="1827"/>
    </location>
</feature>
<feature type="compositionally biased region" description="Basic and acidic residues" evidence="11">
    <location>
        <begin position="333"/>
        <end position="345"/>
    </location>
</feature>
<dbReference type="EC" id="3.1.4.4" evidence="3"/>
<feature type="compositionally biased region" description="Low complexity" evidence="11">
    <location>
        <begin position="1670"/>
        <end position="1682"/>
    </location>
</feature>
<feature type="region of interest" description="Disordered" evidence="11">
    <location>
        <begin position="1541"/>
        <end position="1719"/>
    </location>
</feature>
<evidence type="ECO:0000256" key="1">
    <source>
        <dbReference type="ARBA" id="ARBA00000798"/>
    </source>
</evidence>
<evidence type="ECO:0000256" key="3">
    <source>
        <dbReference type="ARBA" id="ARBA00012027"/>
    </source>
</evidence>
<feature type="compositionally biased region" description="Polar residues" evidence="11">
    <location>
        <begin position="77"/>
        <end position="96"/>
    </location>
</feature>
<feature type="domain" description="PX" evidence="13">
    <location>
        <begin position="583"/>
        <end position="712"/>
    </location>
</feature>
<dbReference type="Pfam" id="PF13091">
    <property type="entry name" value="PLDc_2"/>
    <property type="match status" value="1"/>
</dbReference>
<evidence type="ECO:0000256" key="11">
    <source>
        <dbReference type="SAM" id="MobiDB-lite"/>
    </source>
</evidence>
<dbReference type="EMBL" id="PJQD01000029">
    <property type="protein sequence ID" value="POY74084.1"/>
    <property type="molecule type" value="Genomic_DNA"/>
</dbReference>
<dbReference type="Gene3D" id="3.30.870.10">
    <property type="entry name" value="Endonuclease Chain A"/>
    <property type="match status" value="2"/>
</dbReference>
<evidence type="ECO:0000256" key="9">
    <source>
        <dbReference type="ARBA" id="ARBA00074658"/>
    </source>
</evidence>
<feature type="compositionally biased region" description="Polar residues" evidence="11">
    <location>
        <begin position="269"/>
        <end position="281"/>
    </location>
</feature>
<dbReference type="SUPFAM" id="SSF64268">
    <property type="entry name" value="PX domain"/>
    <property type="match status" value="1"/>
</dbReference>
<dbReference type="CDD" id="cd06093">
    <property type="entry name" value="PX_domain"/>
    <property type="match status" value="1"/>
</dbReference>
<dbReference type="GO" id="GO:0004630">
    <property type="term" value="F:phospholipase D activity"/>
    <property type="evidence" value="ECO:0007669"/>
    <property type="project" value="UniProtKB-EC"/>
</dbReference>
<protein>
    <recommendedName>
        <fullName evidence="9">Phospholipase D1</fullName>
        <ecNumber evidence="3">3.1.4.4</ecNumber>
    </recommendedName>
    <alternativeName>
        <fullName evidence="8">Choline phosphatase 1</fullName>
    </alternativeName>
    <alternativeName>
        <fullName evidence="10">Phosphatidylcholine-hydrolyzing phospholipase D1</fullName>
    </alternativeName>
</protein>
<feature type="compositionally biased region" description="Low complexity" evidence="11">
    <location>
        <begin position="53"/>
        <end position="72"/>
    </location>
</feature>
<dbReference type="PROSITE" id="PS50195">
    <property type="entry name" value="PX"/>
    <property type="match status" value="1"/>
</dbReference>
<dbReference type="InterPro" id="IPR036871">
    <property type="entry name" value="PX_dom_sf"/>
</dbReference>
<feature type="domain" description="PLD phosphodiesterase" evidence="12">
    <location>
        <begin position="1019"/>
        <end position="1046"/>
    </location>
</feature>
<evidence type="ECO:0000256" key="10">
    <source>
        <dbReference type="ARBA" id="ARBA00079280"/>
    </source>
</evidence>
<feature type="compositionally biased region" description="Basic residues" evidence="11">
    <location>
        <begin position="1900"/>
        <end position="1910"/>
    </location>
</feature>
<dbReference type="PROSITE" id="PS50035">
    <property type="entry name" value="PLD"/>
    <property type="match status" value="2"/>
</dbReference>
<feature type="compositionally biased region" description="Low complexity" evidence="11">
    <location>
        <begin position="511"/>
        <end position="522"/>
    </location>
</feature>
<keyword evidence="6" id="KW-0442">Lipid degradation</keyword>
<dbReference type="FunFam" id="3.30.870.10:FF:000011">
    <property type="entry name" value="Phospholipase"/>
    <property type="match status" value="1"/>
</dbReference>
<feature type="compositionally biased region" description="Polar residues" evidence="11">
    <location>
        <begin position="215"/>
        <end position="227"/>
    </location>
</feature>
<keyword evidence="4" id="KW-0677">Repeat</keyword>
<feature type="region of interest" description="Disordered" evidence="11">
    <location>
        <begin position="803"/>
        <end position="847"/>
    </location>
</feature>
<dbReference type="CDD" id="cd09138">
    <property type="entry name" value="PLDc_vPLD1_2_yPLD_like_1"/>
    <property type="match status" value="1"/>
</dbReference>
<evidence type="ECO:0000313" key="15">
    <source>
        <dbReference type="Proteomes" id="UP000237144"/>
    </source>
</evidence>
<comment type="similarity">
    <text evidence="2">Belongs to the phospholipase D family.</text>
</comment>
<organism evidence="14 15">
    <name type="scientific">Rhodotorula taiwanensis</name>
    <dbReference type="NCBI Taxonomy" id="741276"/>
    <lineage>
        <taxon>Eukaryota</taxon>
        <taxon>Fungi</taxon>
        <taxon>Dikarya</taxon>
        <taxon>Basidiomycota</taxon>
        <taxon>Pucciniomycotina</taxon>
        <taxon>Microbotryomycetes</taxon>
        <taxon>Sporidiobolales</taxon>
        <taxon>Sporidiobolaceae</taxon>
        <taxon>Rhodotorula</taxon>
    </lineage>
</organism>
<feature type="region of interest" description="Disordered" evidence="11">
    <location>
        <begin position="1485"/>
        <end position="1510"/>
    </location>
</feature>
<dbReference type="SUPFAM" id="SSF56024">
    <property type="entry name" value="Phospholipase D/nuclease"/>
    <property type="match status" value="2"/>
</dbReference>
<evidence type="ECO:0000256" key="4">
    <source>
        <dbReference type="ARBA" id="ARBA00022737"/>
    </source>
</evidence>
<dbReference type="OrthoDB" id="14911at2759"/>
<dbReference type="Proteomes" id="UP000237144">
    <property type="component" value="Unassembled WGS sequence"/>
</dbReference>
<keyword evidence="7" id="KW-0443">Lipid metabolism</keyword>
<dbReference type="STRING" id="741276.A0A2S5BBD9"/>
<dbReference type="InterPro" id="IPR001736">
    <property type="entry name" value="PLipase_D/transphosphatidylase"/>
</dbReference>
<dbReference type="GO" id="GO:0009395">
    <property type="term" value="P:phospholipid catabolic process"/>
    <property type="evidence" value="ECO:0007669"/>
    <property type="project" value="TreeGrafter"/>
</dbReference>
<dbReference type="CDD" id="cd09141">
    <property type="entry name" value="PLDc_vPLD1_2_yPLD_like_2"/>
    <property type="match status" value="1"/>
</dbReference>
<feature type="compositionally biased region" description="Polar residues" evidence="11">
    <location>
        <begin position="1787"/>
        <end position="1800"/>
    </location>
</feature>
<dbReference type="PANTHER" id="PTHR18896">
    <property type="entry name" value="PHOSPHOLIPASE D"/>
    <property type="match status" value="1"/>
</dbReference>
<evidence type="ECO:0000256" key="7">
    <source>
        <dbReference type="ARBA" id="ARBA00023098"/>
    </source>
</evidence>
<evidence type="ECO:0000256" key="6">
    <source>
        <dbReference type="ARBA" id="ARBA00022963"/>
    </source>
</evidence>
<dbReference type="SMART" id="SM00155">
    <property type="entry name" value="PLDc"/>
    <property type="match status" value="2"/>
</dbReference>
<evidence type="ECO:0000313" key="14">
    <source>
        <dbReference type="EMBL" id="POY74084.1"/>
    </source>
</evidence>
<name>A0A2S5BBD9_9BASI</name>
<keyword evidence="5" id="KW-0378">Hydrolase</keyword>
<keyword evidence="15" id="KW-1185">Reference proteome</keyword>
<feature type="compositionally biased region" description="Basic and acidic residues" evidence="11">
    <location>
        <begin position="1548"/>
        <end position="1560"/>
    </location>
</feature>
<feature type="region of interest" description="Disordered" evidence="11">
    <location>
        <begin position="1787"/>
        <end position="1982"/>
    </location>
</feature>
<feature type="compositionally biased region" description="Low complexity" evidence="11">
    <location>
        <begin position="121"/>
        <end position="137"/>
    </location>
</feature>
<dbReference type="InterPro" id="IPR001683">
    <property type="entry name" value="PX_dom"/>
</dbReference>
<gene>
    <name evidence="14" type="ORF">BMF94_2896</name>
</gene>
<evidence type="ECO:0000256" key="5">
    <source>
        <dbReference type="ARBA" id="ARBA00022801"/>
    </source>
</evidence>
<evidence type="ECO:0000256" key="2">
    <source>
        <dbReference type="ARBA" id="ARBA00008664"/>
    </source>
</evidence>
<feature type="compositionally biased region" description="Basic and acidic residues" evidence="11">
    <location>
        <begin position="1691"/>
        <end position="1717"/>
    </location>
</feature>
<feature type="compositionally biased region" description="Basic and acidic residues" evidence="11">
    <location>
        <begin position="1415"/>
        <end position="1441"/>
    </location>
</feature>
<feature type="compositionally biased region" description="Basic and acidic residues" evidence="11">
    <location>
        <begin position="1968"/>
        <end position="1982"/>
    </location>
</feature>
<evidence type="ECO:0000256" key="8">
    <source>
        <dbReference type="ARBA" id="ARBA00042228"/>
    </source>
</evidence>
<dbReference type="CDD" id="cd01254">
    <property type="entry name" value="PH_PLD"/>
    <property type="match status" value="1"/>
</dbReference>
<dbReference type="SMART" id="SM00312">
    <property type="entry name" value="PX"/>
    <property type="match status" value="1"/>
</dbReference>
<feature type="region of interest" description="Disordered" evidence="11">
    <location>
        <begin position="527"/>
        <end position="546"/>
    </location>
</feature>
<comment type="caution">
    <text evidence="14">The sequence shown here is derived from an EMBL/GenBank/DDBJ whole genome shotgun (WGS) entry which is preliminary data.</text>
</comment>
<reference evidence="14 15" key="1">
    <citation type="journal article" date="2018" name="Front. Microbiol.">
        <title>Prospects for Fungal Bioremediation of Acidic Radioactive Waste Sites: Characterization and Genome Sequence of Rhodotorula taiwanensis MD1149.</title>
        <authorList>
            <person name="Tkavc R."/>
            <person name="Matrosova V.Y."/>
            <person name="Grichenko O.E."/>
            <person name="Gostincar C."/>
            <person name="Volpe R.P."/>
            <person name="Klimenkova P."/>
            <person name="Gaidamakova E.K."/>
            <person name="Zhou C.E."/>
            <person name="Stewart B.J."/>
            <person name="Lyman M.G."/>
            <person name="Malfatti S.A."/>
            <person name="Rubinfeld B."/>
            <person name="Courtot M."/>
            <person name="Singh J."/>
            <person name="Dalgard C.L."/>
            <person name="Hamilton T."/>
            <person name="Frey K.G."/>
            <person name="Gunde-Cimerman N."/>
            <person name="Dugan L."/>
            <person name="Daly M.J."/>
        </authorList>
    </citation>
    <scope>NUCLEOTIDE SEQUENCE [LARGE SCALE GENOMIC DNA]</scope>
    <source>
        <strain evidence="14 15">MD1149</strain>
    </source>
</reference>
<feature type="compositionally biased region" description="Polar residues" evidence="11">
    <location>
        <begin position="310"/>
        <end position="324"/>
    </location>
</feature>
<dbReference type="PANTHER" id="PTHR18896:SF76">
    <property type="entry name" value="PHOSPHOLIPASE"/>
    <property type="match status" value="1"/>
</dbReference>
<comment type="catalytic activity">
    <reaction evidence="1">
        <text>a 1,2-diacyl-sn-glycero-3-phosphocholine + H2O = a 1,2-diacyl-sn-glycero-3-phosphate + choline + H(+)</text>
        <dbReference type="Rhea" id="RHEA:14445"/>
        <dbReference type="ChEBI" id="CHEBI:15354"/>
        <dbReference type="ChEBI" id="CHEBI:15377"/>
        <dbReference type="ChEBI" id="CHEBI:15378"/>
        <dbReference type="ChEBI" id="CHEBI:57643"/>
        <dbReference type="ChEBI" id="CHEBI:58608"/>
        <dbReference type="EC" id="3.1.4.4"/>
    </reaction>
</comment>
<dbReference type="InterPro" id="IPR025202">
    <property type="entry name" value="PLD-like_dom"/>
</dbReference>
<evidence type="ECO:0000259" key="12">
    <source>
        <dbReference type="PROSITE" id="PS50035"/>
    </source>
</evidence>
<proteinExistence type="inferred from homology"/>
<dbReference type="GO" id="GO:0035091">
    <property type="term" value="F:phosphatidylinositol binding"/>
    <property type="evidence" value="ECO:0007669"/>
    <property type="project" value="InterPro"/>
</dbReference>